<evidence type="ECO:0000313" key="2">
    <source>
        <dbReference type="Proteomes" id="UP000499080"/>
    </source>
</evidence>
<reference evidence="1 2" key="1">
    <citation type="journal article" date="2019" name="Sci. Rep.">
        <title>Orb-weaving spider Araneus ventricosus genome elucidates the spidroin gene catalogue.</title>
        <authorList>
            <person name="Kono N."/>
            <person name="Nakamura H."/>
            <person name="Ohtoshi R."/>
            <person name="Moran D.A.P."/>
            <person name="Shinohara A."/>
            <person name="Yoshida Y."/>
            <person name="Fujiwara M."/>
            <person name="Mori M."/>
            <person name="Tomita M."/>
            <person name="Arakawa K."/>
        </authorList>
    </citation>
    <scope>NUCLEOTIDE SEQUENCE [LARGE SCALE GENOMIC DNA]</scope>
</reference>
<name>A0A4Y2B4L4_ARAVE</name>
<accession>A0A4Y2B4L4</accession>
<evidence type="ECO:0000313" key="1">
    <source>
        <dbReference type="EMBL" id="GBL87272.1"/>
    </source>
</evidence>
<protein>
    <submittedName>
        <fullName evidence="1">Uncharacterized protein</fullName>
    </submittedName>
</protein>
<keyword evidence="2" id="KW-1185">Reference proteome</keyword>
<comment type="caution">
    <text evidence="1">The sequence shown here is derived from an EMBL/GenBank/DDBJ whole genome shotgun (WGS) entry which is preliminary data.</text>
</comment>
<dbReference type="Proteomes" id="UP000499080">
    <property type="component" value="Unassembled WGS sequence"/>
</dbReference>
<dbReference type="EMBL" id="BGPR01000052">
    <property type="protein sequence ID" value="GBL87272.1"/>
    <property type="molecule type" value="Genomic_DNA"/>
</dbReference>
<gene>
    <name evidence="1" type="ORF">AVEN_270537_1</name>
</gene>
<proteinExistence type="predicted"/>
<sequence length="127" mass="14194">MTPEPAPRFQAFMPHQRRDLWPLRTSLVHGSLKLRSNGVSFHEFRQRFALFTVVETGRIDVVRALVSASVVSRVVVVNSSRIKEPDGPIASVHSNFAKPSAIGTALLFEFHRSQSTSRSLYKPHTVG</sequence>
<organism evidence="1 2">
    <name type="scientific">Araneus ventricosus</name>
    <name type="common">Orbweaver spider</name>
    <name type="synonym">Epeira ventricosa</name>
    <dbReference type="NCBI Taxonomy" id="182803"/>
    <lineage>
        <taxon>Eukaryota</taxon>
        <taxon>Metazoa</taxon>
        <taxon>Ecdysozoa</taxon>
        <taxon>Arthropoda</taxon>
        <taxon>Chelicerata</taxon>
        <taxon>Arachnida</taxon>
        <taxon>Araneae</taxon>
        <taxon>Araneomorphae</taxon>
        <taxon>Entelegynae</taxon>
        <taxon>Araneoidea</taxon>
        <taxon>Araneidae</taxon>
        <taxon>Araneus</taxon>
    </lineage>
</organism>
<dbReference type="AlphaFoldDB" id="A0A4Y2B4L4"/>